<reference evidence="1 2" key="1">
    <citation type="submission" date="2017-06" db="EMBL/GenBank/DDBJ databases">
        <authorList>
            <person name="Kim H.J."/>
            <person name="Triplett B.A."/>
        </authorList>
    </citation>
    <scope>NUCLEOTIDE SEQUENCE [LARGE SCALE GENOMIC DNA]</scope>
    <source>
        <strain evidence="1 2">DSM 29339</strain>
    </source>
</reference>
<organism evidence="1 2">
    <name type="scientific">Tropicimonas sediminicola</name>
    <dbReference type="NCBI Taxonomy" id="1031541"/>
    <lineage>
        <taxon>Bacteria</taxon>
        <taxon>Pseudomonadati</taxon>
        <taxon>Pseudomonadota</taxon>
        <taxon>Alphaproteobacteria</taxon>
        <taxon>Rhodobacterales</taxon>
        <taxon>Roseobacteraceae</taxon>
        <taxon>Tropicimonas</taxon>
    </lineage>
</organism>
<name>A0A239DKE0_9RHOB</name>
<protein>
    <submittedName>
        <fullName evidence="1">Uncharacterized protein</fullName>
    </submittedName>
</protein>
<proteinExistence type="predicted"/>
<dbReference type="AlphaFoldDB" id="A0A239DKE0"/>
<keyword evidence="2" id="KW-1185">Reference proteome</keyword>
<sequence length="38" mass="4068">MPNHARGTDRPPGARAIAVLDARFLPFTTPPMSGVFSD</sequence>
<dbReference type="Proteomes" id="UP000198426">
    <property type="component" value="Unassembled WGS sequence"/>
</dbReference>
<gene>
    <name evidence="1" type="ORF">SAMN05421757_101845</name>
</gene>
<evidence type="ECO:0000313" key="1">
    <source>
        <dbReference type="EMBL" id="SNS32114.1"/>
    </source>
</evidence>
<evidence type="ECO:0000313" key="2">
    <source>
        <dbReference type="Proteomes" id="UP000198426"/>
    </source>
</evidence>
<accession>A0A239DKE0</accession>
<dbReference type="EMBL" id="FZOY01000001">
    <property type="protein sequence ID" value="SNS32114.1"/>
    <property type="molecule type" value="Genomic_DNA"/>
</dbReference>